<dbReference type="Gene3D" id="3.40.190.150">
    <property type="entry name" value="Bordetella uptake gene, domain 1"/>
    <property type="match status" value="1"/>
</dbReference>
<dbReference type="PANTHER" id="PTHR42928">
    <property type="entry name" value="TRICARBOXYLATE-BINDING PROTEIN"/>
    <property type="match status" value="1"/>
</dbReference>
<evidence type="ECO:0008006" key="4">
    <source>
        <dbReference type="Google" id="ProtNLM"/>
    </source>
</evidence>
<accession>A0A1K0II34</accession>
<comment type="similarity">
    <text evidence="1">Belongs to the UPF0065 (bug) family.</text>
</comment>
<dbReference type="InterPro" id="IPR042100">
    <property type="entry name" value="Bug_dom1"/>
</dbReference>
<keyword evidence="2" id="KW-0732">Signal</keyword>
<reference evidence="3" key="1">
    <citation type="submission" date="2016-09" db="EMBL/GenBank/DDBJ databases">
        <authorList>
            <person name="Capua I."/>
            <person name="De Benedictis P."/>
            <person name="Joannis T."/>
            <person name="Lombin L.H."/>
            <person name="Cattoli G."/>
        </authorList>
    </citation>
    <scope>NUCLEOTIDE SEQUENCE</scope>
    <source>
        <strain evidence="3">B9</strain>
    </source>
</reference>
<dbReference type="AlphaFoldDB" id="A0A1K0II34"/>
<proteinExistence type="inferred from homology"/>
<dbReference type="Gene3D" id="3.40.190.10">
    <property type="entry name" value="Periplasmic binding protein-like II"/>
    <property type="match status" value="1"/>
</dbReference>
<dbReference type="InterPro" id="IPR005064">
    <property type="entry name" value="BUG"/>
</dbReference>
<dbReference type="RefSeq" id="WP_340526610.1">
    <property type="nucleotide sequence ID" value="NZ_FMSH01000277.1"/>
</dbReference>
<gene>
    <name evidence="3" type="ORF">CNECB9_3480056</name>
</gene>
<name>A0A1K0II34_CUPNE</name>
<organism evidence="3">
    <name type="scientific">Cupriavidus necator</name>
    <name type="common">Alcaligenes eutrophus</name>
    <name type="synonym">Ralstonia eutropha</name>
    <dbReference type="NCBI Taxonomy" id="106590"/>
    <lineage>
        <taxon>Bacteria</taxon>
        <taxon>Pseudomonadati</taxon>
        <taxon>Pseudomonadota</taxon>
        <taxon>Betaproteobacteria</taxon>
        <taxon>Burkholderiales</taxon>
        <taxon>Burkholderiaceae</taxon>
        <taxon>Cupriavidus</taxon>
    </lineage>
</organism>
<feature type="signal peptide" evidence="2">
    <location>
        <begin position="1"/>
        <end position="36"/>
    </location>
</feature>
<dbReference type="Pfam" id="PF03401">
    <property type="entry name" value="TctC"/>
    <property type="match status" value="1"/>
</dbReference>
<dbReference type="PANTHER" id="PTHR42928:SF5">
    <property type="entry name" value="BLR1237 PROTEIN"/>
    <property type="match status" value="1"/>
</dbReference>
<dbReference type="PIRSF" id="PIRSF017082">
    <property type="entry name" value="YflP"/>
    <property type="match status" value="1"/>
</dbReference>
<feature type="chain" id="PRO_5012182253" description="Extra-cytoplasmic solute receptor" evidence="2">
    <location>
        <begin position="37"/>
        <end position="337"/>
    </location>
</feature>
<dbReference type="SUPFAM" id="SSF53850">
    <property type="entry name" value="Periplasmic binding protein-like II"/>
    <property type="match status" value="1"/>
</dbReference>
<sequence>METTVSSRSRRIRRLLISLPVLAAGAVLMQPGGAHAGYPDKPIKLLIGFPPGGSTDMIGRVVGERLSKALGQPVVIENQGGANGMLAANAVAAAAPDGYTLLLTSMGMTTNPYLYTKAARDPVRDFTPISLLANVPNVIVVNPKLPVRNLDELLRLARSRTTPLTSGTTGQAAPGHLATELLQRAANVKFSFVPYKGSAPALNDVMAGYVDMSLPTIVAALPSIRAGKLRAIAVTGAVRSNLLPDVPTLAEAGLKDLSGSSGWYGLVGPAKMSREVIERLSQAVVKIMNSSDVRERFQSNGADPVGSNSDEMAAFVAQDYRRWGELIRAANIKGEGQ</sequence>
<evidence type="ECO:0000256" key="1">
    <source>
        <dbReference type="ARBA" id="ARBA00006987"/>
    </source>
</evidence>
<dbReference type="EMBL" id="FMSH01000277">
    <property type="protein sequence ID" value="SCU76899.1"/>
    <property type="molecule type" value="Genomic_DNA"/>
</dbReference>
<dbReference type="CDD" id="cd07012">
    <property type="entry name" value="PBP2_Bug_TTT"/>
    <property type="match status" value="1"/>
</dbReference>
<evidence type="ECO:0000313" key="3">
    <source>
        <dbReference type="EMBL" id="SCU76899.1"/>
    </source>
</evidence>
<evidence type="ECO:0000256" key="2">
    <source>
        <dbReference type="SAM" id="SignalP"/>
    </source>
</evidence>
<protein>
    <recommendedName>
        <fullName evidence="4">Extra-cytoplasmic solute receptor</fullName>
    </recommendedName>
</protein>